<evidence type="ECO:0000256" key="8">
    <source>
        <dbReference type="ARBA" id="ARBA00032788"/>
    </source>
</evidence>
<dbReference type="InterPro" id="IPR041921">
    <property type="entry name" value="NuoE_N"/>
</dbReference>
<keyword evidence="4 10" id="KW-0479">Metal-binding</keyword>
<keyword evidence="12" id="KW-1185">Reference proteome</keyword>
<dbReference type="Pfam" id="PF01257">
    <property type="entry name" value="2Fe-2S_thioredx"/>
    <property type="match status" value="1"/>
</dbReference>
<keyword evidence="3 10" id="KW-0001">2Fe-2S</keyword>
<dbReference type="Gene3D" id="3.40.30.10">
    <property type="entry name" value="Glutaredoxin"/>
    <property type="match status" value="1"/>
</dbReference>
<dbReference type="PANTHER" id="PTHR10371">
    <property type="entry name" value="NADH DEHYDROGENASE UBIQUINONE FLAVOPROTEIN 2, MITOCHONDRIAL"/>
    <property type="match status" value="1"/>
</dbReference>
<proteinExistence type="inferred from homology"/>
<comment type="cofactor">
    <cofactor evidence="9">
        <name>[2Fe-2S] cluster</name>
        <dbReference type="ChEBI" id="CHEBI:190135"/>
    </cofactor>
</comment>
<keyword evidence="5 10" id="KW-0408">Iron</keyword>
<evidence type="ECO:0000256" key="4">
    <source>
        <dbReference type="ARBA" id="ARBA00022723"/>
    </source>
</evidence>
<keyword evidence="6 10" id="KW-0411">Iron-sulfur</keyword>
<dbReference type="InterPro" id="IPR036249">
    <property type="entry name" value="Thioredoxin-like_sf"/>
</dbReference>
<evidence type="ECO:0000313" key="11">
    <source>
        <dbReference type="EMBL" id="MEJ8567337.1"/>
    </source>
</evidence>
<dbReference type="RefSeq" id="WP_354694663.1">
    <property type="nucleotide sequence ID" value="NZ_JAZHOG010000004.1"/>
</dbReference>
<evidence type="ECO:0000256" key="9">
    <source>
        <dbReference type="ARBA" id="ARBA00034078"/>
    </source>
</evidence>
<evidence type="ECO:0000256" key="2">
    <source>
        <dbReference type="ARBA" id="ARBA00019898"/>
    </source>
</evidence>
<gene>
    <name evidence="11" type="ORF">V3330_06830</name>
</gene>
<dbReference type="SUPFAM" id="SSF52833">
    <property type="entry name" value="Thioredoxin-like"/>
    <property type="match status" value="1"/>
</dbReference>
<dbReference type="EMBL" id="JAZHOG010000004">
    <property type="protein sequence ID" value="MEJ8567337.1"/>
    <property type="molecule type" value="Genomic_DNA"/>
</dbReference>
<dbReference type="AlphaFoldDB" id="A0AAW9RBJ2"/>
<evidence type="ECO:0000256" key="7">
    <source>
        <dbReference type="ARBA" id="ARBA00031580"/>
    </source>
</evidence>
<dbReference type="InterPro" id="IPR002023">
    <property type="entry name" value="NuoE-like"/>
</dbReference>
<evidence type="ECO:0000256" key="5">
    <source>
        <dbReference type="ARBA" id="ARBA00023004"/>
    </source>
</evidence>
<feature type="binding site" evidence="10">
    <location>
        <position position="76"/>
    </location>
    <ligand>
        <name>[2Fe-2S] cluster</name>
        <dbReference type="ChEBI" id="CHEBI:190135"/>
    </ligand>
</feature>
<evidence type="ECO:0000313" key="12">
    <source>
        <dbReference type="Proteomes" id="UP001359886"/>
    </source>
</evidence>
<evidence type="ECO:0000256" key="3">
    <source>
        <dbReference type="ARBA" id="ARBA00022714"/>
    </source>
</evidence>
<comment type="caution">
    <text evidence="11">The sequence shown here is derived from an EMBL/GenBank/DDBJ whole genome shotgun (WGS) entry which is preliminary data.</text>
</comment>
<dbReference type="GO" id="GO:0003954">
    <property type="term" value="F:NADH dehydrogenase activity"/>
    <property type="evidence" value="ECO:0007669"/>
    <property type="project" value="TreeGrafter"/>
</dbReference>
<feature type="binding site" evidence="10">
    <location>
        <position position="121"/>
    </location>
    <ligand>
        <name>[2Fe-2S] cluster</name>
        <dbReference type="ChEBI" id="CHEBI:190135"/>
    </ligand>
</feature>
<comment type="cofactor">
    <cofactor evidence="10">
        <name>[2Fe-2S] cluster</name>
        <dbReference type="ChEBI" id="CHEBI:190135"/>
    </cofactor>
    <text evidence="10">Binds 1 [2Fe-2S] cluster.</text>
</comment>
<sequence length="154" mass="16740">MLKKTVATVIGENAGRIGALLPVLHGVQERLGHVPAEAVPLIARALNRSRAEVHGVMHFYHDFRDQPAGRHVVQLCRAEACQAMGSSELERHARARLGIDYGETTPDGRFSLEPVYCLGNCACTPSIRIGDAIHARVTPERFDALIAELENAAP</sequence>
<evidence type="ECO:0000256" key="6">
    <source>
        <dbReference type="ARBA" id="ARBA00023014"/>
    </source>
</evidence>
<dbReference type="GO" id="GO:0051537">
    <property type="term" value="F:2 iron, 2 sulfur cluster binding"/>
    <property type="evidence" value="ECO:0007669"/>
    <property type="project" value="UniProtKB-KW"/>
</dbReference>
<protein>
    <recommendedName>
        <fullName evidence="2">NADH-quinone oxidoreductase subunit E</fullName>
    </recommendedName>
    <alternativeName>
        <fullName evidence="7">NADH dehydrogenase I subunit E</fullName>
    </alternativeName>
    <alternativeName>
        <fullName evidence="8">NDH-1 subunit E</fullName>
    </alternativeName>
</protein>
<name>A0AAW9RBJ2_9GAMM</name>
<dbReference type="GO" id="GO:0046872">
    <property type="term" value="F:metal ion binding"/>
    <property type="evidence" value="ECO:0007669"/>
    <property type="project" value="UniProtKB-KW"/>
</dbReference>
<dbReference type="Proteomes" id="UP001359886">
    <property type="component" value="Unassembled WGS sequence"/>
</dbReference>
<evidence type="ECO:0000256" key="10">
    <source>
        <dbReference type="PIRSR" id="PIRSR000216-1"/>
    </source>
</evidence>
<dbReference type="PANTHER" id="PTHR10371:SF3">
    <property type="entry name" value="NADH DEHYDROGENASE [UBIQUINONE] FLAVOPROTEIN 2, MITOCHONDRIAL"/>
    <property type="match status" value="1"/>
</dbReference>
<dbReference type="Gene3D" id="1.10.10.1590">
    <property type="entry name" value="NADH-quinone oxidoreductase subunit E"/>
    <property type="match status" value="1"/>
</dbReference>
<comment type="similarity">
    <text evidence="1">Belongs to the complex I 24 kDa subunit family.</text>
</comment>
<reference evidence="11 12" key="1">
    <citation type="submission" date="2024-02" db="EMBL/GenBank/DDBJ databases">
        <title>A novel Wenzhouxiangellaceae bacterium, isolated from coastal sediments.</title>
        <authorList>
            <person name="Du Z.-J."/>
            <person name="Ye Y.-Q."/>
            <person name="Zhang X.-Y."/>
        </authorList>
    </citation>
    <scope>NUCLEOTIDE SEQUENCE [LARGE SCALE GENOMIC DNA]</scope>
    <source>
        <strain evidence="11 12">CH-27</strain>
    </source>
</reference>
<dbReference type="NCBIfam" id="NF004638">
    <property type="entry name" value="PRK05988.1"/>
    <property type="match status" value="1"/>
</dbReference>
<evidence type="ECO:0000256" key="1">
    <source>
        <dbReference type="ARBA" id="ARBA00010643"/>
    </source>
</evidence>
<feature type="binding site" evidence="10">
    <location>
        <position position="81"/>
    </location>
    <ligand>
        <name>[2Fe-2S] cluster</name>
        <dbReference type="ChEBI" id="CHEBI:190135"/>
    </ligand>
</feature>
<dbReference type="PIRSF" id="PIRSF000216">
    <property type="entry name" value="NADH_DH_24kDa"/>
    <property type="match status" value="1"/>
</dbReference>
<accession>A0AAW9RBJ2</accession>
<organism evidence="11 12">
    <name type="scientific">Elongatibacter sediminis</name>
    <dbReference type="NCBI Taxonomy" id="3119006"/>
    <lineage>
        <taxon>Bacteria</taxon>
        <taxon>Pseudomonadati</taxon>
        <taxon>Pseudomonadota</taxon>
        <taxon>Gammaproteobacteria</taxon>
        <taxon>Chromatiales</taxon>
        <taxon>Wenzhouxiangellaceae</taxon>
        <taxon>Elongatibacter</taxon>
    </lineage>
</organism>
<dbReference type="CDD" id="cd03081">
    <property type="entry name" value="TRX_Fd_NuoE_FDH_gamma"/>
    <property type="match status" value="1"/>
</dbReference>
<feature type="binding site" evidence="10">
    <location>
        <position position="117"/>
    </location>
    <ligand>
        <name>[2Fe-2S] cluster</name>
        <dbReference type="ChEBI" id="CHEBI:190135"/>
    </ligand>
</feature>